<dbReference type="AlphaFoldDB" id="A0AAD9DUL3"/>
<name>A0AAD9DUL3_9TELE</name>
<comment type="similarity">
    <text evidence="2">Belongs to the NipSnap family.</text>
</comment>
<evidence type="ECO:0000313" key="9">
    <source>
        <dbReference type="Proteomes" id="UP001239994"/>
    </source>
</evidence>
<dbReference type="Proteomes" id="UP001239994">
    <property type="component" value="Unassembled WGS sequence"/>
</dbReference>
<feature type="domain" description="NIPSNAP" evidence="7">
    <location>
        <begin position="181"/>
        <end position="264"/>
    </location>
</feature>
<dbReference type="FunFam" id="3.30.70.100:FF:000003">
    <property type="entry name" value="Protein NipSnap homolog 2"/>
    <property type="match status" value="1"/>
</dbReference>
<evidence type="ECO:0000256" key="6">
    <source>
        <dbReference type="ARBA" id="ARBA00056412"/>
    </source>
</evidence>
<dbReference type="SUPFAM" id="SSF54909">
    <property type="entry name" value="Dimeric alpha+beta barrel"/>
    <property type="match status" value="2"/>
</dbReference>
<keyword evidence="5" id="KW-0496">Mitochondrion</keyword>
<feature type="non-terminal residue" evidence="8">
    <location>
        <position position="1"/>
    </location>
</feature>
<dbReference type="InterPro" id="IPR051557">
    <property type="entry name" value="NipSnap_domain"/>
</dbReference>
<dbReference type="InterPro" id="IPR012577">
    <property type="entry name" value="NIPSNAP"/>
</dbReference>
<organism evidence="8 9">
    <name type="scientific">Electrophorus voltai</name>
    <dbReference type="NCBI Taxonomy" id="2609070"/>
    <lineage>
        <taxon>Eukaryota</taxon>
        <taxon>Metazoa</taxon>
        <taxon>Chordata</taxon>
        <taxon>Craniata</taxon>
        <taxon>Vertebrata</taxon>
        <taxon>Euteleostomi</taxon>
        <taxon>Actinopterygii</taxon>
        <taxon>Neopterygii</taxon>
        <taxon>Teleostei</taxon>
        <taxon>Ostariophysi</taxon>
        <taxon>Gymnotiformes</taxon>
        <taxon>Gymnotoidei</taxon>
        <taxon>Gymnotidae</taxon>
        <taxon>Electrophorus</taxon>
    </lineage>
</organism>
<protein>
    <recommendedName>
        <fullName evidence="7">NIPSNAP domain-containing protein</fullName>
    </recommendedName>
</protein>
<proteinExistence type="inferred from homology"/>
<dbReference type="PANTHER" id="PTHR21017:SF11">
    <property type="entry name" value="PROTEIN NIPSNAP HOMOLOG 1"/>
    <property type="match status" value="1"/>
</dbReference>
<evidence type="ECO:0000256" key="4">
    <source>
        <dbReference type="ARBA" id="ARBA00023006"/>
    </source>
</evidence>
<dbReference type="Pfam" id="PF07978">
    <property type="entry name" value="NIPSNAP"/>
    <property type="match status" value="1"/>
</dbReference>
<dbReference type="PANTHER" id="PTHR21017">
    <property type="entry name" value="NIPSNAP-RELATED"/>
    <property type="match status" value="1"/>
</dbReference>
<evidence type="ECO:0000256" key="5">
    <source>
        <dbReference type="ARBA" id="ARBA00023128"/>
    </source>
</evidence>
<sequence>MAPRTSLTLRKQGFLCETFVLLLKSRSLADRRYFGGWLRSLFAYDIKKDARKDAHSSLLAKKATSGLYEIQFHNVKPECLEAYNNLSDEVHRELHSNADYPCEVVGSWNTWYGEQDQAVHLWRYYGGYPVLTECLNKLRLSKAYLEFHRERSKMLISQRNQLLLEFSFWNQPVPRTGPNIYELRTYRLKPGSMIEWGNHWARAIKYRQNNNEAVGGFFTQIGELYVVHHLWAYTDLQSREETRNSAWLKEGWDASVHYTGETNISMRFSQTLVAIYTFNPEYGVQDFGSHKDFSSAMTEETVV</sequence>
<dbReference type="Gene3D" id="3.30.70.100">
    <property type="match status" value="2"/>
</dbReference>
<dbReference type="FunFam" id="3.30.70.100:FF:000007">
    <property type="entry name" value="protein NipSnap homolog 2"/>
    <property type="match status" value="1"/>
</dbReference>
<evidence type="ECO:0000259" key="7">
    <source>
        <dbReference type="Pfam" id="PF07978"/>
    </source>
</evidence>
<keyword evidence="9" id="KW-1185">Reference proteome</keyword>
<reference evidence="8" key="1">
    <citation type="submission" date="2023-03" db="EMBL/GenBank/DDBJ databases">
        <title>Electrophorus voltai genome.</title>
        <authorList>
            <person name="Bian C."/>
        </authorList>
    </citation>
    <scope>NUCLEOTIDE SEQUENCE</scope>
    <source>
        <strain evidence="8">CB-2022</strain>
        <tissue evidence="8">Muscle</tissue>
    </source>
</reference>
<comment type="caution">
    <text evidence="8">The sequence shown here is derived from an EMBL/GenBank/DDBJ whole genome shotgun (WGS) entry which is preliminary data.</text>
</comment>
<keyword evidence="3" id="KW-0809">Transit peptide</keyword>
<comment type="subcellular location">
    <subcellularLocation>
        <location evidence="1">Mitochondrion matrix</location>
    </subcellularLocation>
</comment>
<evidence type="ECO:0000313" key="8">
    <source>
        <dbReference type="EMBL" id="KAK1792257.1"/>
    </source>
</evidence>
<accession>A0AAD9DUL3</accession>
<evidence type="ECO:0000256" key="1">
    <source>
        <dbReference type="ARBA" id="ARBA00004305"/>
    </source>
</evidence>
<comment type="function">
    <text evidence="6">Protein involved in mitophagy. Accumulates on the mitochondria surface in response to mitochondrial depolarization and acts as a 'eat me' signal by recruiting proteins involved in selective autophagy.</text>
</comment>
<dbReference type="GO" id="GO:0000423">
    <property type="term" value="P:mitophagy"/>
    <property type="evidence" value="ECO:0007669"/>
    <property type="project" value="UniProtKB-ARBA"/>
</dbReference>
<dbReference type="InterPro" id="IPR011008">
    <property type="entry name" value="Dimeric_a/b-barrel"/>
</dbReference>
<evidence type="ECO:0000256" key="3">
    <source>
        <dbReference type="ARBA" id="ARBA00022946"/>
    </source>
</evidence>
<dbReference type="GO" id="GO:0005759">
    <property type="term" value="C:mitochondrial matrix"/>
    <property type="evidence" value="ECO:0007669"/>
    <property type="project" value="UniProtKB-SubCell"/>
</dbReference>
<evidence type="ECO:0000256" key="2">
    <source>
        <dbReference type="ARBA" id="ARBA00005291"/>
    </source>
</evidence>
<dbReference type="EMBL" id="JAROKS010000019">
    <property type="protein sequence ID" value="KAK1792257.1"/>
    <property type="molecule type" value="Genomic_DNA"/>
</dbReference>
<gene>
    <name evidence="8" type="ORF">P4O66_012213</name>
</gene>
<keyword evidence="4" id="KW-0072">Autophagy</keyword>